<dbReference type="SUPFAM" id="SSF89919">
    <property type="entry name" value="Ribosome-binding factor A, RbfA"/>
    <property type="match status" value="1"/>
</dbReference>
<dbReference type="AlphaFoldDB" id="A0AAE0LDR2"/>
<dbReference type="Proteomes" id="UP001190700">
    <property type="component" value="Unassembled WGS sequence"/>
</dbReference>
<reference evidence="1 2" key="1">
    <citation type="journal article" date="2015" name="Genome Biol. Evol.">
        <title>Comparative Genomics of a Bacterivorous Green Alga Reveals Evolutionary Causalities and Consequences of Phago-Mixotrophic Mode of Nutrition.</title>
        <authorList>
            <person name="Burns J.A."/>
            <person name="Paasch A."/>
            <person name="Narechania A."/>
            <person name="Kim E."/>
        </authorList>
    </citation>
    <scope>NUCLEOTIDE SEQUENCE [LARGE SCALE GENOMIC DNA]</scope>
    <source>
        <strain evidence="1 2">PLY_AMNH</strain>
    </source>
</reference>
<comment type="caution">
    <text evidence="1">The sequence shown here is derived from an EMBL/GenBank/DDBJ whole genome shotgun (WGS) entry which is preliminary data.</text>
</comment>
<sequence length="81" mass="9707">KGRLRHAVGQGTRLKYTPELQFRYDTLSMYQEQMDEAIDRLDFDKNITRKDLDGIEEDEKADDFVNLDHIPDSELYRSRHF</sequence>
<keyword evidence="2" id="KW-1185">Reference proteome</keyword>
<dbReference type="InterPro" id="IPR015946">
    <property type="entry name" value="KH_dom-like_a/b"/>
</dbReference>
<proteinExistence type="predicted"/>
<dbReference type="InterPro" id="IPR023799">
    <property type="entry name" value="RbfA_dom_sf"/>
</dbReference>
<dbReference type="GO" id="GO:0006364">
    <property type="term" value="P:rRNA processing"/>
    <property type="evidence" value="ECO:0007669"/>
    <property type="project" value="InterPro"/>
</dbReference>
<feature type="non-terminal residue" evidence="1">
    <location>
        <position position="1"/>
    </location>
</feature>
<dbReference type="Gene3D" id="3.30.300.20">
    <property type="match status" value="1"/>
</dbReference>
<name>A0AAE0LDR2_9CHLO</name>
<gene>
    <name evidence="1" type="ORF">CYMTET_10702</name>
</gene>
<organism evidence="1 2">
    <name type="scientific">Cymbomonas tetramitiformis</name>
    <dbReference type="NCBI Taxonomy" id="36881"/>
    <lineage>
        <taxon>Eukaryota</taxon>
        <taxon>Viridiplantae</taxon>
        <taxon>Chlorophyta</taxon>
        <taxon>Pyramimonadophyceae</taxon>
        <taxon>Pyramimonadales</taxon>
        <taxon>Pyramimonadaceae</taxon>
        <taxon>Cymbomonas</taxon>
    </lineage>
</organism>
<dbReference type="PROSITE" id="PS01319">
    <property type="entry name" value="RBFA"/>
    <property type="match status" value="1"/>
</dbReference>
<dbReference type="EMBL" id="LGRX02003817">
    <property type="protein sequence ID" value="KAK3281508.1"/>
    <property type="molecule type" value="Genomic_DNA"/>
</dbReference>
<protein>
    <submittedName>
        <fullName evidence="1">Uncharacterized protein</fullName>
    </submittedName>
</protein>
<accession>A0AAE0LDR2</accession>
<dbReference type="InterPro" id="IPR020053">
    <property type="entry name" value="Ribosome-bd_factorA_CS"/>
</dbReference>
<evidence type="ECO:0000313" key="2">
    <source>
        <dbReference type="Proteomes" id="UP001190700"/>
    </source>
</evidence>
<evidence type="ECO:0000313" key="1">
    <source>
        <dbReference type="EMBL" id="KAK3281508.1"/>
    </source>
</evidence>